<feature type="transmembrane region" description="Helical" evidence="1">
    <location>
        <begin position="88"/>
        <end position="112"/>
    </location>
</feature>
<organism evidence="2 3">
    <name type="scientific">Xanthocytophaga agilis</name>
    <dbReference type="NCBI Taxonomy" id="3048010"/>
    <lineage>
        <taxon>Bacteria</taxon>
        <taxon>Pseudomonadati</taxon>
        <taxon>Bacteroidota</taxon>
        <taxon>Cytophagia</taxon>
        <taxon>Cytophagales</taxon>
        <taxon>Rhodocytophagaceae</taxon>
        <taxon>Xanthocytophaga</taxon>
    </lineage>
</organism>
<dbReference type="AlphaFoldDB" id="A0AAE3R6W0"/>
<name>A0AAE3R6W0_9BACT</name>
<evidence type="ECO:0000313" key="2">
    <source>
        <dbReference type="EMBL" id="MDJ1502692.1"/>
    </source>
</evidence>
<sequence>MDQVKSSQIARQRITKQYQWAMYSYVAPVVLFVLYLIDANTFGLTKMFFFAISLMSLIPSACVGLFFTVRGVVMAFKTNDYQKKDIGYANLLMGIIMAFAGVIAIGFLYVMVN</sequence>
<protein>
    <submittedName>
        <fullName evidence="2">Uncharacterized protein</fullName>
    </submittedName>
</protein>
<reference evidence="2" key="1">
    <citation type="submission" date="2023-05" db="EMBL/GenBank/DDBJ databases">
        <authorList>
            <person name="Zhang X."/>
        </authorList>
    </citation>
    <scope>NUCLEOTIDE SEQUENCE</scope>
    <source>
        <strain evidence="2">BD1B2-1</strain>
    </source>
</reference>
<keyword evidence="1" id="KW-1133">Transmembrane helix</keyword>
<keyword evidence="1" id="KW-0812">Transmembrane</keyword>
<gene>
    <name evidence="2" type="ORF">QNI22_18640</name>
</gene>
<comment type="caution">
    <text evidence="2">The sequence shown here is derived from an EMBL/GenBank/DDBJ whole genome shotgun (WGS) entry which is preliminary data.</text>
</comment>
<accession>A0AAE3R6W0</accession>
<feature type="transmembrane region" description="Helical" evidence="1">
    <location>
        <begin position="49"/>
        <end position="76"/>
    </location>
</feature>
<dbReference type="Proteomes" id="UP001232063">
    <property type="component" value="Unassembled WGS sequence"/>
</dbReference>
<evidence type="ECO:0000313" key="3">
    <source>
        <dbReference type="Proteomes" id="UP001232063"/>
    </source>
</evidence>
<dbReference type="EMBL" id="JASJOU010000006">
    <property type="protein sequence ID" value="MDJ1502692.1"/>
    <property type="molecule type" value="Genomic_DNA"/>
</dbReference>
<keyword evidence="3" id="KW-1185">Reference proteome</keyword>
<proteinExistence type="predicted"/>
<feature type="transmembrane region" description="Helical" evidence="1">
    <location>
        <begin position="20"/>
        <end position="37"/>
    </location>
</feature>
<evidence type="ECO:0000256" key="1">
    <source>
        <dbReference type="SAM" id="Phobius"/>
    </source>
</evidence>
<dbReference type="RefSeq" id="WP_314512916.1">
    <property type="nucleotide sequence ID" value="NZ_JASJOU010000006.1"/>
</dbReference>
<keyword evidence="1" id="KW-0472">Membrane</keyword>